<organism evidence="2">
    <name type="scientific">marine sediment metagenome</name>
    <dbReference type="NCBI Taxonomy" id="412755"/>
    <lineage>
        <taxon>unclassified sequences</taxon>
        <taxon>metagenomes</taxon>
        <taxon>ecological metagenomes</taxon>
    </lineage>
</organism>
<dbReference type="EMBL" id="LAZR01066860">
    <property type="protein sequence ID" value="KKK52751.1"/>
    <property type="molecule type" value="Genomic_DNA"/>
</dbReference>
<evidence type="ECO:0000313" key="2">
    <source>
        <dbReference type="EMBL" id="KKK52751.1"/>
    </source>
</evidence>
<feature type="region of interest" description="Disordered" evidence="1">
    <location>
        <begin position="29"/>
        <end position="51"/>
    </location>
</feature>
<protein>
    <submittedName>
        <fullName evidence="2">Uncharacterized protein</fullName>
    </submittedName>
</protein>
<feature type="compositionally biased region" description="Basic and acidic residues" evidence="1">
    <location>
        <begin position="31"/>
        <end position="51"/>
    </location>
</feature>
<comment type="caution">
    <text evidence="2">The sequence shown here is derived from an EMBL/GenBank/DDBJ whole genome shotgun (WGS) entry which is preliminary data.</text>
</comment>
<dbReference type="AlphaFoldDB" id="A0A0F8YXL7"/>
<sequence length="51" mass="6174">MTMTRKLTDKEKRRNFLFKMIDGKAMAGLNRDLKKAELERDPREYEKGERK</sequence>
<proteinExistence type="predicted"/>
<name>A0A0F8YXL7_9ZZZZ</name>
<evidence type="ECO:0000256" key="1">
    <source>
        <dbReference type="SAM" id="MobiDB-lite"/>
    </source>
</evidence>
<accession>A0A0F8YXL7</accession>
<reference evidence="2" key="1">
    <citation type="journal article" date="2015" name="Nature">
        <title>Complex archaea that bridge the gap between prokaryotes and eukaryotes.</title>
        <authorList>
            <person name="Spang A."/>
            <person name="Saw J.H."/>
            <person name="Jorgensen S.L."/>
            <person name="Zaremba-Niedzwiedzka K."/>
            <person name="Martijn J."/>
            <person name="Lind A.E."/>
            <person name="van Eijk R."/>
            <person name="Schleper C."/>
            <person name="Guy L."/>
            <person name="Ettema T.J."/>
        </authorList>
    </citation>
    <scope>NUCLEOTIDE SEQUENCE</scope>
</reference>
<gene>
    <name evidence="2" type="ORF">LCGC14_3101770</name>
</gene>